<dbReference type="PROSITE" id="PS51296">
    <property type="entry name" value="RIESKE"/>
    <property type="match status" value="1"/>
</dbReference>
<name>A0ABT0XC79_9ACTN</name>
<protein>
    <submittedName>
        <fullName evidence="7">Rieske (2Fe-2S) protein</fullName>
    </submittedName>
</protein>
<dbReference type="PANTHER" id="PTHR21496:SF23">
    <property type="entry name" value="3-PHENYLPROPIONATE_CINNAMIC ACID DIOXYGENASE FERREDOXIN SUBUNIT"/>
    <property type="match status" value="1"/>
</dbReference>
<dbReference type="CDD" id="cd03467">
    <property type="entry name" value="Rieske"/>
    <property type="match status" value="1"/>
</dbReference>
<organism evidence="7 8">
    <name type="scientific">Streptomyces meridianus</name>
    <dbReference type="NCBI Taxonomy" id="2938945"/>
    <lineage>
        <taxon>Bacteria</taxon>
        <taxon>Bacillati</taxon>
        <taxon>Actinomycetota</taxon>
        <taxon>Actinomycetes</taxon>
        <taxon>Kitasatosporales</taxon>
        <taxon>Streptomycetaceae</taxon>
        <taxon>Streptomyces</taxon>
    </lineage>
</organism>
<keyword evidence="4" id="KW-0411">Iron-sulfur</keyword>
<dbReference type="Gene3D" id="2.102.10.10">
    <property type="entry name" value="Rieske [2Fe-2S] iron-sulphur domain"/>
    <property type="match status" value="1"/>
</dbReference>
<dbReference type="Pfam" id="PF00355">
    <property type="entry name" value="Rieske"/>
    <property type="match status" value="1"/>
</dbReference>
<feature type="domain" description="Rieske" evidence="6">
    <location>
        <begin position="181"/>
        <end position="279"/>
    </location>
</feature>
<dbReference type="SUPFAM" id="SSF50022">
    <property type="entry name" value="ISP domain"/>
    <property type="match status" value="1"/>
</dbReference>
<evidence type="ECO:0000256" key="1">
    <source>
        <dbReference type="ARBA" id="ARBA00022714"/>
    </source>
</evidence>
<evidence type="ECO:0000259" key="6">
    <source>
        <dbReference type="PROSITE" id="PS51296"/>
    </source>
</evidence>
<gene>
    <name evidence="7" type="ORF">M1E25_22755</name>
</gene>
<reference evidence="7" key="1">
    <citation type="journal article" date="2023" name="Int. J. Syst. Evol. Microbiol.">
        <title>Streptomyces meridianus sp. nov. isolated from brackish water of the Tagus estuary in Alcochete, Portugal.</title>
        <authorList>
            <person name="Santos J.D.N."/>
            <person name="Klimek D."/>
            <person name="Calusinska M."/>
            <person name="Lobo Da Cunha A."/>
            <person name="Catita J."/>
            <person name="Goncalves H."/>
            <person name="Gonzalez I."/>
            <person name="Reyes F."/>
            <person name="Lage O.M."/>
        </authorList>
    </citation>
    <scope>NUCLEOTIDE SEQUENCE</scope>
    <source>
        <strain evidence="7">MTZ3.1</strain>
    </source>
</reference>
<evidence type="ECO:0000256" key="4">
    <source>
        <dbReference type="ARBA" id="ARBA00023014"/>
    </source>
</evidence>
<evidence type="ECO:0000313" key="7">
    <source>
        <dbReference type="EMBL" id="MCM2580132.1"/>
    </source>
</evidence>
<evidence type="ECO:0000256" key="2">
    <source>
        <dbReference type="ARBA" id="ARBA00022723"/>
    </source>
</evidence>
<proteinExistence type="predicted"/>
<dbReference type="RefSeq" id="WP_251418679.1">
    <property type="nucleotide sequence ID" value="NZ_JAMQGM010000051.1"/>
</dbReference>
<dbReference type="InterPro" id="IPR036922">
    <property type="entry name" value="Rieske_2Fe-2S_sf"/>
</dbReference>
<feature type="transmembrane region" description="Helical" evidence="5">
    <location>
        <begin position="139"/>
        <end position="160"/>
    </location>
</feature>
<evidence type="ECO:0000256" key="3">
    <source>
        <dbReference type="ARBA" id="ARBA00023004"/>
    </source>
</evidence>
<keyword evidence="5" id="KW-1133">Transmembrane helix</keyword>
<dbReference type="Proteomes" id="UP001167160">
    <property type="component" value="Unassembled WGS sequence"/>
</dbReference>
<dbReference type="InterPro" id="IPR019251">
    <property type="entry name" value="DUF2231_TM"/>
</dbReference>
<evidence type="ECO:0000256" key="5">
    <source>
        <dbReference type="SAM" id="Phobius"/>
    </source>
</evidence>
<dbReference type="EMBL" id="JAMQGM010000051">
    <property type="protein sequence ID" value="MCM2580132.1"/>
    <property type="molecule type" value="Genomic_DNA"/>
</dbReference>
<feature type="transmembrane region" description="Helical" evidence="5">
    <location>
        <begin position="79"/>
        <end position="97"/>
    </location>
</feature>
<keyword evidence="8" id="KW-1185">Reference proteome</keyword>
<accession>A0ABT0XC79</accession>
<keyword evidence="2" id="KW-0479">Metal-binding</keyword>
<sequence>MPLPLTLLSRLERAEVLDRVAGPLAAAVRALPLGAARDVLHGRPVGHALHPTLVQIPVGSWFGAAVLDLTGRHRRAARLLVAIGLAGAAPAALSGAVDFAEQLPEQQRVGAVHDAAVATGVVLYSLSLVARCRGRDGRLLGFAGLTAVGVGGFLGGHLAYRQGAGVNHADVIGHLVPAGWHTVGALEEFPPGRPVRKLIGDVAVLLVREGESAEGLRALADRCSHLRGPLSEGEVHEGCVTCPWHGSTFRLSDGVRVSGPATADQPVFEVRVVDGAVQVRRPGD</sequence>
<dbReference type="InterPro" id="IPR017941">
    <property type="entry name" value="Rieske_2Fe-2S"/>
</dbReference>
<feature type="transmembrane region" description="Helical" evidence="5">
    <location>
        <begin position="109"/>
        <end position="127"/>
    </location>
</feature>
<keyword evidence="5" id="KW-0472">Membrane</keyword>
<keyword evidence="5" id="KW-0812">Transmembrane</keyword>
<keyword evidence="3" id="KW-0408">Iron</keyword>
<dbReference type="Pfam" id="PF09990">
    <property type="entry name" value="DUF2231"/>
    <property type="match status" value="1"/>
</dbReference>
<dbReference type="PANTHER" id="PTHR21496">
    <property type="entry name" value="FERREDOXIN-RELATED"/>
    <property type="match status" value="1"/>
</dbReference>
<evidence type="ECO:0000313" key="8">
    <source>
        <dbReference type="Proteomes" id="UP001167160"/>
    </source>
</evidence>
<comment type="caution">
    <text evidence="7">The sequence shown here is derived from an EMBL/GenBank/DDBJ whole genome shotgun (WGS) entry which is preliminary data.</text>
</comment>
<keyword evidence="1" id="KW-0001">2Fe-2S</keyword>